<dbReference type="SUPFAM" id="SSF56399">
    <property type="entry name" value="ADP-ribosylation"/>
    <property type="match status" value="1"/>
</dbReference>
<name>A0AA39PR93_9AGAR</name>
<comment type="caution">
    <text evidence="7">The sequence shown here is derived from an EMBL/GenBank/DDBJ whole genome shotgun (WGS) entry which is preliminary data.</text>
</comment>
<dbReference type="Proteomes" id="UP001175227">
    <property type="component" value="Unassembled WGS sequence"/>
</dbReference>
<evidence type="ECO:0000256" key="1">
    <source>
        <dbReference type="ARBA" id="ARBA00022676"/>
    </source>
</evidence>
<proteinExistence type="predicted"/>
<evidence type="ECO:0000256" key="4">
    <source>
        <dbReference type="ARBA" id="ARBA00023027"/>
    </source>
</evidence>
<evidence type="ECO:0000313" key="7">
    <source>
        <dbReference type="EMBL" id="KAK0489047.1"/>
    </source>
</evidence>
<feature type="compositionally biased region" description="Basic and acidic residues" evidence="5">
    <location>
        <begin position="19"/>
        <end position="31"/>
    </location>
</feature>
<dbReference type="SUPFAM" id="SSF54495">
    <property type="entry name" value="UBC-like"/>
    <property type="match status" value="1"/>
</dbReference>
<accession>A0AA39PR93</accession>
<protein>
    <recommendedName>
        <fullName evidence="6">UBC core domain-containing protein</fullName>
    </recommendedName>
</protein>
<dbReference type="InterPro" id="IPR051838">
    <property type="entry name" value="ARTD_PARP"/>
</dbReference>
<reference evidence="7" key="1">
    <citation type="submission" date="2023-06" db="EMBL/GenBank/DDBJ databases">
        <authorList>
            <consortium name="Lawrence Berkeley National Laboratory"/>
            <person name="Ahrendt S."/>
            <person name="Sahu N."/>
            <person name="Indic B."/>
            <person name="Wong-Bajracharya J."/>
            <person name="Merenyi Z."/>
            <person name="Ke H.-M."/>
            <person name="Monk M."/>
            <person name="Kocsube S."/>
            <person name="Drula E."/>
            <person name="Lipzen A."/>
            <person name="Balint B."/>
            <person name="Henrissat B."/>
            <person name="Andreopoulos B."/>
            <person name="Martin F.M."/>
            <person name="Harder C.B."/>
            <person name="Rigling D."/>
            <person name="Ford K.L."/>
            <person name="Foster G.D."/>
            <person name="Pangilinan J."/>
            <person name="Papanicolaou A."/>
            <person name="Barry K."/>
            <person name="LaButti K."/>
            <person name="Viragh M."/>
            <person name="Koriabine M."/>
            <person name="Yan M."/>
            <person name="Riley R."/>
            <person name="Champramary S."/>
            <person name="Plett K.L."/>
            <person name="Tsai I.J."/>
            <person name="Slot J."/>
            <person name="Sipos G."/>
            <person name="Plett J."/>
            <person name="Nagy L.G."/>
            <person name="Grigoriev I.V."/>
        </authorList>
    </citation>
    <scope>NUCLEOTIDE SEQUENCE</scope>
    <source>
        <strain evidence="7">ICMP 16352</strain>
    </source>
</reference>
<keyword evidence="2" id="KW-0808">Transferase</keyword>
<dbReference type="Pfam" id="PF00644">
    <property type="entry name" value="PARP"/>
    <property type="match status" value="1"/>
</dbReference>
<keyword evidence="4" id="KW-0520">NAD</keyword>
<feature type="domain" description="UBC core" evidence="6">
    <location>
        <begin position="993"/>
        <end position="1174"/>
    </location>
</feature>
<feature type="region of interest" description="Disordered" evidence="5">
    <location>
        <begin position="1"/>
        <end position="52"/>
    </location>
</feature>
<dbReference type="InterPro" id="IPR016135">
    <property type="entry name" value="UBQ-conjugating_enzyme/RWD"/>
</dbReference>
<dbReference type="SMART" id="SM00212">
    <property type="entry name" value="UBCc"/>
    <property type="match status" value="1"/>
</dbReference>
<gene>
    <name evidence="7" type="ORF">IW261DRAFT_1442963</name>
</gene>
<dbReference type="AlphaFoldDB" id="A0AA39PR93"/>
<keyword evidence="8" id="KW-1185">Reference proteome</keyword>
<evidence type="ECO:0000313" key="8">
    <source>
        <dbReference type="Proteomes" id="UP001175227"/>
    </source>
</evidence>
<evidence type="ECO:0000256" key="2">
    <source>
        <dbReference type="ARBA" id="ARBA00022679"/>
    </source>
</evidence>
<evidence type="ECO:0000259" key="6">
    <source>
        <dbReference type="PROSITE" id="PS50127"/>
    </source>
</evidence>
<evidence type="ECO:0000256" key="3">
    <source>
        <dbReference type="ARBA" id="ARBA00022695"/>
    </source>
</evidence>
<dbReference type="GO" id="GO:0016779">
    <property type="term" value="F:nucleotidyltransferase activity"/>
    <property type="evidence" value="ECO:0007669"/>
    <property type="project" value="UniProtKB-KW"/>
</dbReference>
<dbReference type="InterPro" id="IPR012317">
    <property type="entry name" value="Poly(ADP-ribose)pol_cat_dom"/>
</dbReference>
<sequence>MVFGRSKAKAPPPRSDVIVVHDSDSEPEGRGGKFLSKRQKVASGKAPPTTGAKVHIDRTKNVHLKGRKRFNADFEDTKQIVKDGGFLVHGWRITKFRPGDDEGSMEVVIEDSHIPDASISLTMLVDDTSEYPKNHTVFCYSSDSELDTRTTELVNEIAISPARPIVDTLERFLTSLAGKKYQEIDMEDEDDSGDEEYVGMDYDDDYTAMSKVATYSHSRLHWDFIEAVGAGYRPGFIPFGGDDFCLTISLPVITLSESIPARALMAWDRRLLSRSQHLTLLISGHSGMYPSLSSDGAYSSTARRAGVQLKFQVGLCGQYKPSTVNAREAVRRYGLVLQDAEDEVRIQKEKELAAAMSFYDADVDMDEEVVPAVPEVVVEEEDDEGRFDKFSLSSSLESLLDQSFLKVVRLRRQFDLGWAGAELLFAEIEKSQMTAEDVYRFKTKEIKAAEKEEQKLNRTLPHDPLRGLGKSEDINLPLTAFSYLIRRLTLCTRYCIVCHNKLTTNFEALKPYVCDSKLCSYQYYSLNRGPSLEYEIIHNPQTVDLLISLTYSGAAEGVLDEPLPIGMGLRVPIPDKTMLVQPPTPRGPAAYPGAFLASVTAAPSPSIITPRREPVPDNHGLCDFDDLDIFQMRASIAAMINTLPPVEDMKKHLERKVKPGKSKPRLRELDPTVLPAAWQILRWCVASCTAYLEPITSGAELVTNLDPSWRQFRFSVGAPDAEAKFQAAVAQSQALNVNAAKYPSLFAFHGSSLRNWHSIIRHGLWYKEVANGRAYGHGVYLAKDGQISMGHYAGGNSTMWRKSKICPNACVALAEVVNLPEKFVSSNPYFVIADTTWIVCRYLLVKCPADATATAPVVDKTIPFVKLDPKHPLTLSNNKISIPEPGYTIKLLLQDRQRDLVVQEPDEEDQRIFNYVERETITVDDDDDDGHEFYYDDEAMIVSDPKGKGKAPVPAASSSKKKAKPADDWKHDPKWVGFVIDKLMPPPTDSARSATMAVQRELRSMLKEQEAANSLRELGWYMPPDFIGDNLFQWIVEMHSFDPSLPIAKDLKTAGVNSIIFEIRFPPTFPLAPPFFRILTPRFLPFIHGGGGHVTGGGSICMDLLTSDGWLPSYSIPAVIMQIKLAISNLDPRPARLANDWQREYQVYEALEGYKRAAATHGWQVPVGIEKLVR</sequence>
<keyword evidence="3" id="KW-0548">Nucleotidyltransferase</keyword>
<dbReference type="Gene3D" id="3.90.228.10">
    <property type="match status" value="1"/>
</dbReference>
<dbReference type="PROSITE" id="PS50127">
    <property type="entry name" value="UBC_2"/>
    <property type="match status" value="1"/>
</dbReference>
<feature type="region of interest" description="Disordered" evidence="5">
    <location>
        <begin position="945"/>
        <end position="969"/>
    </location>
</feature>
<organism evidence="7 8">
    <name type="scientific">Armillaria novae-zelandiae</name>
    <dbReference type="NCBI Taxonomy" id="153914"/>
    <lineage>
        <taxon>Eukaryota</taxon>
        <taxon>Fungi</taxon>
        <taxon>Dikarya</taxon>
        <taxon>Basidiomycota</taxon>
        <taxon>Agaricomycotina</taxon>
        <taxon>Agaricomycetes</taxon>
        <taxon>Agaricomycetidae</taxon>
        <taxon>Agaricales</taxon>
        <taxon>Marasmiineae</taxon>
        <taxon>Physalacriaceae</taxon>
        <taxon>Armillaria</taxon>
    </lineage>
</organism>
<dbReference type="InterPro" id="IPR000608">
    <property type="entry name" value="UBC"/>
</dbReference>
<dbReference type="CDD" id="cd23802">
    <property type="entry name" value="UBCc_UBE2Q"/>
    <property type="match status" value="1"/>
</dbReference>
<dbReference type="Gene3D" id="3.10.110.10">
    <property type="entry name" value="Ubiquitin Conjugating Enzyme"/>
    <property type="match status" value="1"/>
</dbReference>
<evidence type="ECO:0000256" key="5">
    <source>
        <dbReference type="SAM" id="MobiDB-lite"/>
    </source>
</evidence>
<dbReference type="PANTHER" id="PTHR21328">
    <property type="entry name" value="POLY ADP-RIBOSE POLYMERASE FAMILY, MEMBER PARP"/>
    <property type="match status" value="1"/>
</dbReference>
<dbReference type="EMBL" id="JAUEPR010000002">
    <property type="protein sequence ID" value="KAK0489047.1"/>
    <property type="molecule type" value="Genomic_DNA"/>
</dbReference>
<dbReference type="Pfam" id="PF00179">
    <property type="entry name" value="UQ_con"/>
    <property type="match status" value="1"/>
</dbReference>
<keyword evidence="1" id="KW-0328">Glycosyltransferase</keyword>
<dbReference type="GO" id="GO:0003950">
    <property type="term" value="F:NAD+ poly-ADP-ribosyltransferase activity"/>
    <property type="evidence" value="ECO:0007669"/>
    <property type="project" value="InterPro"/>
</dbReference>